<accession>I4G5X8</accession>
<keyword evidence="1" id="KW-1133">Transmembrane helix</keyword>
<evidence type="ECO:0000256" key="1">
    <source>
        <dbReference type="SAM" id="Phobius"/>
    </source>
</evidence>
<evidence type="ECO:0000313" key="2">
    <source>
        <dbReference type="EMBL" id="CCI03339.1"/>
    </source>
</evidence>
<sequence>MWILICVPALPNQDLNTNCASYPPVGLVLGFVYCTFAYLSSFLHNS</sequence>
<proteinExistence type="predicted"/>
<feature type="transmembrane region" description="Helical" evidence="1">
    <location>
        <begin position="20"/>
        <end position="39"/>
    </location>
</feature>
<dbReference type="EMBL" id="CAIJ01000384">
    <property type="protein sequence ID" value="CCI03339.1"/>
    <property type="molecule type" value="Genomic_DNA"/>
</dbReference>
<keyword evidence="1" id="KW-0812">Transmembrane</keyword>
<reference evidence="2 3" key="1">
    <citation type="submission" date="2012-04" db="EMBL/GenBank/DDBJ databases">
        <authorList>
            <person name="Genoscope - CEA"/>
        </authorList>
    </citation>
    <scope>NUCLEOTIDE SEQUENCE [LARGE SCALE GENOMIC DNA]</scope>
    <source>
        <strain evidence="2 3">9443</strain>
    </source>
</reference>
<organism evidence="2 3">
    <name type="scientific">Microcystis aeruginosa PCC 9443</name>
    <dbReference type="NCBI Taxonomy" id="1160281"/>
    <lineage>
        <taxon>Bacteria</taxon>
        <taxon>Bacillati</taxon>
        <taxon>Cyanobacteriota</taxon>
        <taxon>Cyanophyceae</taxon>
        <taxon>Oscillatoriophycideae</taxon>
        <taxon>Chroococcales</taxon>
        <taxon>Microcystaceae</taxon>
        <taxon>Microcystis</taxon>
    </lineage>
</organism>
<evidence type="ECO:0000313" key="3">
    <source>
        <dbReference type="Proteomes" id="UP000003480"/>
    </source>
</evidence>
<protein>
    <submittedName>
        <fullName evidence="2">Uncharacterized protein</fullName>
    </submittedName>
</protein>
<gene>
    <name evidence="2" type="ORF">MICAC_4440006</name>
</gene>
<dbReference type="Proteomes" id="UP000003480">
    <property type="component" value="Unassembled WGS sequence"/>
</dbReference>
<dbReference type="AlphaFoldDB" id="I4G5X8"/>
<comment type="caution">
    <text evidence="2">The sequence shown here is derived from an EMBL/GenBank/DDBJ whole genome shotgun (WGS) entry which is preliminary data.</text>
</comment>
<dbReference type="HOGENOM" id="CLU_3185798_0_0_3"/>
<keyword evidence="1" id="KW-0472">Membrane</keyword>
<name>I4G5X8_MICAE</name>